<dbReference type="EMBL" id="PYNF01000002">
    <property type="protein sequence ID" value="PSV00878.1"/>
    <property type="molecule type" value="Genomic_DNA"/>
</dbReference>
<organism evidence="2 3">
    <name type="scientific">Photobacterium kishitanii</name>
    <dbReference type="NCBI Taxonomy" id="318456"/>
    <lineage>
        <taxon>Bacteria</taxon>
        <taxon>Pseudomonadati</taxon>
        <taxon>Pseudomonadota</taxon>
        <taxon>Gammaproteobacteria</taxon>
        <taxon>Vibrionales</taxon>
        <taxon>Vibrionaceae</taxon>
        <taxon>Photobacterium</taxon>
    </lineage>
</organism>
<dbReference type="Gene3D" id="2.40.320.10">
    <property type="entry name" value="Hypothetical Protein Pfu-838710-001"/>
    <property type="match status" value="1"/>
</dbReference>
<reference evidence="2 3" key="1">
    <citation type="submission" date="2018-01" db="EMBL/GenBank/DDBJ databases">
        <title>Whole genome sequencing of Histamine producing bacteria.</title>
        <authorList>
            <person name="Butler K."/>
        </authorList>
    </citation>
    <scope>NUCLEOTIDE SEQUENCE [LARGE SCALE GENOMIC DNA]</scope>
    <source>
        <strain evidence="2 3">FS-7.2</strain>
    </source>
</reference>
<dbReference type="Pfam" id="PF02464">
    <property type="entry name" value="CinA"/>
    <property type="match status" value="1"/>
</dbReference>
<feature type="domain" description="CinA C-terminal" evidence="1">
    <location>
        <begin position="22"/>
        <end position="121"/>
    </location>
</feature>
<evidence type="ECO:0000313" key="2">
    <source>
        <dbReference type="EMBL" id="PSV00878.1"/>
    </source>
</evidence>
<dbReference type="InterPro" id="IPR036653">
    <property type="entry name" value="CinA-like_C"/>
</dbReference>
<protein>
    <recommendedName>
        <fullName evidence="1">CinA C-terminal domain-containing protein</fullName>
    </recommendedName>
</protein>
<sequence length="363" mass="39802">MNSVVNRKISTGSLDEIDHLVLVEKIKTLLVGNGNRICCAESLTSGKLQDYFAYLSGSSQFFDGGVTAYSLKQKVDILSVDEDTASKCDCVSATTALEMAKGVAIMMGSDFGVSTTGYAESLNNSFAYVAVYGKKDGVENHIVCEVDLNKCGSRELAREYAAKAAVFVCHELISEMLYSKEHEYKFLLNPDWDGLDGFLKILNTAKPTSISVIVQAYLSSPEDKFSSRIRYKETRSVQKGFVTIKGSGNVELESEVDPSFARSAITFCGGKKTLFKLRANIPLGELVLELDLIRISSGVYFVLAEIEVPYEGYVLPILPEWIGTDVTGNDKFSNKSISLTVDNSDVSISSFILSKQELLNEFD</sequence>
<comment type="caution">
    <text evidence="2">The sequence shown here is derived from an EMBL/GenBank/DDBJ whole genome shotgun (WGS) entry which is preliminary data.</text>
</comment>
<name>A0A2T3KM65_9GAMM</name>
<dbReference type="Gene3D" id="3.90.950.20">
    <property type="entry name" value="CinA-like"/>
    <property type="match status" value="1"/>
</dbReference>
<dbReference type="InterPro" id="IPR008136">
    <property type="entry name" value="CinA_C"/>
</dbReference>
<dbReference type="Proteomes" id="UP000241426">
    <property type="component" value="Unassembled WGS sequence"/>
</dbReference>
<evidence type="ECO:0000313" key="3">
    <source>
        <dbReference type="Proteomes" id="UP000241426"/>
    </source>
</evidence>
<proteinExistence type="predicted"/>
<dbReference type="AlphaFoldDB" id="A0A2T3KM65"/>
<evidence type="ECO:0000259" key="1">
    <source>
        <dbReference type="Pfam" id="PF02464"/>
    </source>
</evidence>
<dbReference type="InterPro" id="IPR033469">
    <property type="entry name" value="CYTH-like_dom_sf"/>
</dbReference>
<dbReference type="SUPFAM" id="SSF142433">
    <property type="entry name" value="CinA-like"/>
    <property type="match status" value="1"/>
</dbReference>
<accession>A0A2T3KM65</accession>
<dbReference type="SUPFAM" id="SSF55154">
    <property type="entry name" value="CYTH-like phosphatases"/>
    <property type="match status" value="1"/>
</dbReference>
<dbReference type="RefSeq" id="WP_107288592.1">
    <property type="nucleotide sequence ID" value="NZ_PYNF01000002.1"/>
</dbReference>
<dbReference type="NCBIfam" id="TIGR00199">
    <property type="entry name" value="PncC_domain"/>
    <property type="match status" value="1"/>
</dbReference>
<gene>
    <name evidence="2" type="ORF">C9J27_02295</name>
</gene>